<dbReference type="PROSITE" id="PS50835">
    <property type="entry name" value="IG_LIKE"/>
    <property type="match status" value="2"/>
</dbReference>
<dbReference type="PANTHER" id="PTHR44468">
    <property type="entry name" value="COXSACKIEVIRUS AND ADENOVIRUS RECEPTOR-RELATED"/>
    <property type="match status" value="1"/>
</dbReference>
<dbReference type="GeneTree" id="ENSGT00940000165076"/>
<evidence type="ECO:0000313" key="10">
    <source>
        <dbReference type="Ensembl" id="ENSAMXP00000053394.1"/>
    </source>
</evidence>
<evidence type="ECO:0000256" key="7">
    <source>
        <dbReference type="SAM" id="Phobius"/>
    </source>
</evidence>
<dbReference type="InterPro" id="IPR003599">
    <property type="entry name" value="Ig_sub"/>
</dbReference>
<evidence type="ECO:0000256" key="3">
    <source>
        <dbReference type="ARBA" id="ARBA00022427"/>
    </source>
</evidence>
<dbReference type="InterPro" id="IPR003598">
    <property type="entry name" value="Ig_sub2"/>
</dbReference>
<evidence type="ECO:0000256" key="6">
    <source>
        <dbReference type="SAM" id="MobiDB-lite"/>
    </source>
</evidence>
<organism evidence="10 11">
    <name type="scientific">Astyanax mexicanus</name>
    <name type="common">Blind cave fish</name>
    <name type="synonym">Astyanax fasciatus mexicanus</name>
    <dbReference type="NCBI Taxonomy" id="7994"/>
    <lineage>
        <taxon>Eukaryota</taxon>
        <taxon>Metazoa</taxon>
        <taxon>Chordata</taxon>
        <taxon>Craniata</taxon>
        <taxon>Vertebrata</taxon>
        <taxon>Euteleostomi</taxon>
        <taxon>Actinopterygii</taxon>
        <taxon>Neopterygii</taxon>
        <taxon>Teleostei</taxon>
        <taxon>Ostariophysi</taxon>
        <taxon>Characiformes</taxon>
        <taxon>Characoidei</taxon>
        <taxon>Acestrorhamphidae</taxon>
        <taxon>Acestrorhamphinae</taxon>
        <taxon>Astyanax</taxon>
    </lineage>
</organism>
<dbReference type="Bgee" id="ENSAMXG00000037895">
    <property type="expression patterns" value="Expressed in olfactory epithelium and 6 other cell types or tissues"/>
</dbReference>
<evidence type="ECO:0000256" key="4">
    <source>
        <dbReference type="ARBA" id="ARBA00022949"/>
    </source>
</evidence>
<keyword evidence="11" id="KW-1185">Reference proteome</keyword>
<dbReference type="InterPro" id="IPR007110">
    <property type="entry name" value="Ig-like_dom"/>
</dbReference>
<dbReference type="SMART" id="SM00408">
    <property type="entry name" value="IGc2"/>
    <property type="match status" value="2"/>
</dbReference>
<keyword evidence="7" id="KW-1133">Transmembrane helix</keyword>
<name>A0A3B1KI62_ASTMX</name>
<dbReference type="PANTHER" id="PTHR44468:SF1">
    <property type="entry name" value="V-SET AND IMMUNOGLOBULIN DOMAIN CONTAINING 8A ISOFORM 1"/>
    <property type="match status" value="1"/>
</dbReference>
<evidence type="ECO:0000259" key="9">
    <source>
        <dbReference type="PROSITE" id="PS50835"/>
    </source>
</evidence>
<evidence type="ECO:0000256" key="5">
    <source>
        <dbReference type="ARBA" id="ARBA00023768"/>
    </source>
</evidence>
<dbReference type="STRING" id="7994.ENSAMXP00000053394"/>
<dbReference type="InterPro" id="IPR052307">
    <property type="entry name" value="EJ_Adhesion_Regulator"/>
</dbReference>
<proteinExistence type="predicted"/>
<dbReference type="Pfam" id="PF07686">
    <property type="entry name" value="V-set"/>
    <property type="match status" value="1"/>
</dbReference>
<keyword evidence="3" id="KW-0796">Tight junction</keyword>
<dbReference type="InterPro" id="IPR013106">
    <property type="entry name" value="Ig_V-set"/>
</dbReference>
<feature type="domain" description="Ig-like" evidence="9">
    <location>
        <begin position="44"/>
        <end position="159"/>
    </location>
</feature>
<reference evidence="10" key="4">
    <citation type="submission" date="2025-09" db="UniProtKB">
        <authorList>
            <consortium name="Ensembl"/>
        </authorList>
    </citation>
    <scope>IDENTIFICATION</scope>
</reference>
<reference evidence="11" key="2">
    <citation type="journal article" date="2014" name="Nat. Commun.">
        <title>The cavefish genome reveals candidate genes for eye loss.</title>
        <authorList>
            <person name="McGaugh S.E."/>
            <person name="Gross J.B."/>
            <person name="Aken B."/>
            <person name="Blin M."/>
            <person name="Borowsky R."/>
            <person name="Chalopin D."/>
            <person name="Hinaux H."/>
            <person name="Jeffery W.R."/>
            <person name="Keene A."/>
            <person name="Ma L."/>
            <person name="Minx P."/>
            <person name="Murphy D."/>
            <person name="O'Quin K.E."/>
            <person name="Retaux S."/>
            <person name="Rohner N."/>
            <person name="Searle S.M."/>
            <person name="Stahl B.A."/>
            <person name="Tabin C."/>
            <person name="Volff J.N."/>
            <person name="Yoshizawa M."/>
            <person name="Warren W.C."/>
        </authorList>
    </citation>
    <scope>NUCLEOTIDE SEQUENCE [LARGE SCALE GENOMIC DNA]</scope>
    <source>
        <strain evidence="11">female</strain>
    </source>
</reference>
<dbReference type="GO" id="GO:0005923">
    <property type="term" value="C:bicellular tight junction"/>
    <property type="evidence" value="ECO:0007669"/>
    <property type="project" value="UniProtKB-SubCell"/>
</dbReference>
<dbReference type="CDD" id="cd00096">
    <property type="entry name" value="Ig"/>
    <property type="match status" value="1"/>
</dbReference>
<dbReference type="Gene3D" id="2.60.40.10">
    <property type="entry name" value="Immunoglobulins"/>
    <property type="match status" value="2"/>
</dbReference>
<dbReference type="InterPro" id="IPR036179">
    <property type="entry name" value="Ig-like_dom_sf"/>
</dbReference>
<dbReference type="SMART" id="SM00409">
    <property type="entry name" value="IG"/>
    <property type="match status" value="2"/>
</dbReference>
<reference evidence="10" key="3">
    <citation type="submission" date="2025-08" db="UniProtKB">
        <authorList>
            <consortium name="Ensembl"/>
        </authorList>
    </citation>
    <scope>IDENTIFICATION</scope>
</reference>
<evidence type="ECO:0000256" key="2">
    <source>
        <dbReference type="ARBA" id="ARBA00004536"/>
    </source>
</evidence>
<feature type="region of interest" description="Disordered" evidence="6">
    <location>
        <begin position="295"/>
        <end position="316"/>
    </location>
</feature>
<dbReference type="GO" id="GO:0005912">
    <property type="term" value="C:adherens junction"/>
    <property type="evidence" value="ECO:0007669"/>
    <property type="project" value="UniProtKB-SubCell"/>
</dbReference>
<evidence type="ECO:0000313" key="11">
    <source>
        <dbReference type="Proteomes" id="UP000018467"/>
    </source>
</evidence>
<feature type="domain" description="Ig-like" evidence="9">
    <location>
        <begin position="164"/>
        <end position="250"/>
    </location>
</feature>
<dbReference type="GO" id="GO:0016323">
    <property type="term" value="C:basolateral plasma membrane"/>
    <property type="evidence" value="ECO:0007669"/>
    <property type="project" value="UniProtKB-SubCell"/>
</dbReference>
<dbReference type="InterPro" id="IPR013783">
    <property type="entry name" value="Ig-like_fold"/>
</dbReference>
<keyword evidence="7" id="KW-0812">Transmembrane</keyword>
<sequence length="355" mass="38551">MVSSQALKSMDSNLQRPATGGKMKYFTLLFLVTLSLSADVTQGMRVSSSGPQTLRLAQGEKATVDCIYTPDPEDVGDLDIEWSLVSPDTTKKDQLIISYSGGRKYIHVTPAGGVDFSASDPSQGDASLSIGSVQAAHSGTYQCKVKKSPGVDMHKVSLVVMERPSVPRCWVDGDEDVGQPVSLRCESDQGSGPLQYQWRRESGGQIPPSVLQSPVSGELLISNHSVELAGVYSCEVTNAVGKERCRLNLQAIKPPNRAGVITGTVCGCLLLIIILVLVIWLLVFKWERRRYEKELSNDIREDSPAPESRPASRGSGLHSRAAYSQMSHAHKDLQSTPSSTIYTAPTYNNTYGYIV</sequence>
<protein>
    <submittedName>
        <fullName evidence="10">Coxsackievirus and adenovirus receptor homolog</fullName>
    </submittedName>
</protein>
<evidence type="ECO:0000256" key="1">
    <source>
        <dbReference type="ARBA" id="ARBA00004435"/>
    </source>
</evidence>
<accession>A0A3B1KI62</accession>
<dbReference type="SUPFAM" id="SSF48726">
    <property type="entry name" value="Immunoglobulin"/>
    <property type="match status" value="2"/>
</dbReference>
<dbReference type="AlphaFoldDB" id="A0A3B1KI62"/>
<feature type="signal peptide" evidence="8">
    <location>
        <begin position="1"/>
        <end position="43"/>
    </location>
</feature>
<feature type="chain" id="PRO_5017293840" evidence="8">
    <location>
        <begin position="44"/>
        <end position="355"/>
    </location>
</feature>
<dbReference type="Ensembl" id="ENSAMXT00000034307.1">
    <property type="protein sequence ID" value="ENSAMXP00000053394.1"/>
    <property type="gene ID" value="ENSAMXG00000037895.1"/>
</dbReference>
<dbReference type="Pfam" id="PF13927">
    <property type="entry name" value="Ig_3"/>
    <property type="match status" value="1"/>
</dbReference>
<evidence type="ECO:0000256" key="8">
    <source>
        <dbReference type="SAM" id="SignalP"/>
    </source>
</evidence>
<reference evidence="11" key="1">
    <citation type="submission" date="2013-03" db="EMBL/GenBank/DDBJ databases">
        <authorList>
            <person name="Jeffery W."/>
            <person name="Warren W."/>
            <person name="Wilson R.K."/>
        </authorList>
    </citation>
    <scope>NUCLEOTIDE SEQUENCE</scope>
    <source>
        <strain evidence="11">female</strain>
    </source>
</reference>
<comment type="subcellular location">
    <subcellularLocation>
        <location evidence="5">Basolateral cell membrane</location>
        <topology evidence="5">Single-pass type I membrane protein</topology>
    </subcellularLocation>
    <subcellularLocation>
        <location evidence="2">Cell junction</location>
        <location evidence="2">Adherens junction</location>
    </subcellularLocation>
    <subcellularLocation>
        <location evidence="1">Cell junction</location>
        <location evidence="1">Tight junction</location>
    </subcellularLocation>
</comment>
<keyword evidence="7" id="KW-0472">Membrane</keyword>
<feature type="transmembrane region" description="Helical" evidence="7">
    <location>
        <begin position="258"/>
        <end position="283"/>
    </location>
</feature>
<dbReference type="Proteomes" id="UP000018467">
    <property type="component" value="Unassembled WGS sequence"/>
</dbReference>
<dbReference type="InParanoid" id="A0A3B1KI62"/>
<keyword evidence="4" id="KW-0965">Cell junction</keyword>
<keyword evidence="8" id="KW-0732">Signal</keyword>